<keyword evidence="4" id="KW-0067">ATP-binding</keyword>
<evidence type="ECO:0000256" key="2">
    <source>
        <dbReference type="ARBA" id="ARBA00022692"/>
    </source>
</evidence>
<feature type="transmembrane region" description="Helical" evidence="7">
    <location>
        <begin position="44"/>
        <end position="68"/>
    </location>
</feature>
<keyword evidence="3" id="KW-0547">Nucleotide-binding</keyword>
<evidence type="ECO:0000256" key="7">
    <source>
        <dbReference type="SAM" id="Phobius"/>
    </source>
</evidence>
<sequence length="533" mass="60905">MKFLTRKGYNYLFISMLLVLVTVLTTLIAPFILNSINSYEINAIFPIIFLIIGAMSLSYIFQVGLIIYRENFAKKFNLNSFFDLLANIYTLKFEKYIKLESGNLVSRMFRIVDTTYLFMTTSFFLVLKSAISILIVLGIFFSLDSVIFLITLLLIPINLFSYLFINKTLNVRIKTMQDENAHAQKDLILLLGNPEQFKMLPSFDTVKQLTSNTLKNMYTSLAATNKFAQITSYTVSFINQLSQNIIFITISYLVYNQQLQLNNMMVVSILMPIFFTALSDLSKINVDYRTVVANQQFVQENLELHQERSSGTAIDQITSIRFANPQITMASNAKRIHLSLTETLHLGDICYIEGPSGSGKSTLIKAILGFYESKDLFINELPIEQLDLSFIREQMTYLSQTTLLFSNTLEYNITLGQPISDEKKEELRNSSLLAPIFKNKDWDSLIIDNGANLSGGEKQRVFIARMMLQDSRIWILDESTSSIDKDSADAIFKTLIDVRKNKIILFTSHDKENKNFANKFIQISSHVETIESC</sequence>
<dbReference type="PROSITE" id="PS00211">
    <property type="entry name" value="ABC_TRANSPORTER_1"/>
    <property type="match status" value="1"/>
</dbReference>
<dbReference type="PROSITE" id="PS50929">
    <property type="entry name" value="ABC_TM1F"/>
    <property type="match status" value="1"/>
</dbReference>
<keyword evidence="5 7" id="KW-1133">Transmembrane helix</keyword>
<keyword evidence="11" id="KW-1185">Reference proteome</keyword>
<evidence type="ECO:0000259" key="9">
    <source>
        <dbReference type="PROSITE" id="PS50929"/>
    </source>
</evidence>
<dbReference type="SMART" id="SM00382">
    <property type="entry name" value="AAA"/>
    <property type="match status" value="1"/>
</dbReference>
<feature type="transmembrane region" description="Helical" evidence="7">
    <location>
        <begin position="116"/>
        <end position="140"/>
    </location>
</feature>
<feature type="transmembrane region" description="Helical" evidence="7">
    <location>
        <begin position="235"/>
        <end position="255"/>
    </location>
</feature>
<feature type="transmembrane region" description="Helical" evidence="7">
    <location>
        <begin position="146"/>
        <end position="165"/>
    </location>
</feature>
<dbReference type="InterPro" id="IPR003593">
    <property type="entry name" value="AAA+_ATPase"/>
</dbReference>
<dbReference type="InterPro" id="IPR003439">
    <property type="entry name" value="ABC_transporter-like_ATP-bd"/>
</dbReference>
<evidence type="ECO:0000259" key="8">
    <source>
        <dbReference type="PROSITE" id="PS50893"/>
    </source>
</evidence>
<feature type="transmembrane region" description="Helical" evidence="7">
    <location>
        <begin position="12"/>
        <end position="32"/>
    </location>
</feature>
<dbReference type="Proteomes" id="UP000664360">
    <property type="component" value="Chromosome"/>
</dbReference>
<dbReference type="PANTHER" id="PTHR24221">
    <property type="entry name" value="ATP-BINDING CASSETTE SUB-FAMILY B"/>
    <property type="match status" value="1"/>
</dbReference>
<comment type="subcellular location">
    <subcellularLocation>
        <location evidence="1">Cell membrane</location>
        <topology evidence="1">Multi-pass membrane protein</topology>
    </subcellularLocation>
</comment>
<dbReference type="InterPro" id="IPR039421">
    <property type="entry name" value="Type_1_exporter"/>
</dbReference>
<gene>
    <name evidence="10" type="ORF">DOK79_001229</name>
</gene>
<organism evidence="10 11">
    <name type="scientific">Candidatus Enterococcus mangumiae</name>
    <dbReference type="NCBI Taxonomy" id="2230878"/>
    <lineage>
        <taxon>Bacteria</taxon>
        <taxon>Bacillati</taxon>
        <taxon>Bacillota</taxon>
        <taxon>Bacilli</taxon>
        <taxon>Lactobacillales</taxon>
        <taxon>Enterococcaceae</taxon>
        <taxon>Enterococcus</taxon>
    </lineage>
</organism>
<dbReference type="InterPro" id="IPR011527">
    <property type="entry name" value="ABC1_TM_dom"/>
</dbReference>
<keyword evidence="2 7" id="KW-0812">Transmembrane</keyword>
<evidence type="ECO:0000313" key="10">
    <source>
        <dbReference type="EMBL" id="WYJ79676.1"/>
    </source>
</evidence>
<dbReference type="Pfam" id="PF00005">
    <property type="entry name" value="ABC_tran"/>
    <property type="match status" value="1"/>
</dbReference>
<evidence type="ECO:0008006" key="12">
    <source>
        <dbReference type="Google" id="ProtNLM"/>
    </source>
</evidence>
<evidence type="ECO:0000256" key="1">
    <source>
        <dbReference type="ARBA" id="ARBA00004651"/>
    </source>
</evidence>
<protein>
    <recommendedName>
        <fullName evidence="12">ABC transporter ATP-binding protein</fullName>
    </recommendedName>
</protein>
<feature type="domain" description="ABC transporter" evidence="8">
    <location>
        <begin position="320"/>
        <end position="533"/>
    </location>
</feature>
<keyword evidence="6 7" id="KW-0472">Membrane</keyword>
<dbReference type="InterPro" id="IPR017871">
    <property type="entry name" value="ABC_transporter-like_CS"/>
</dbReference>
<proteinExistence type="predicted"/>
<evidence type="ECO:0000256" key="3">
    <source>
        <dbReference type="ARBA" id="ARBA00022741"/>
    </source>
</evidence>
<dbReference type="Gene3D" id="3.40.50.300">
    <property type="entry name" value="P-loop containing nucleotide triphosphate hydrolases"/>
    <property type="match status" value="1"/>
</dbReference>
<evidence type="ECO:0000256" key="5">
    <source>
        <dbReference type="ARBA" id="ARBA00022989"/>
    </source>
</evidence>
<evidence type="ECO:0000313" key="11">
    <source>
        <dbReference type="Proteomes" id="UP000664360"/>
    </source>
</evidence>
<dbReference type="PANTHER" id="PTHR24221:SF654">
    <property type="entry name" value="ATP-BINDING CASSETTE SUB-FAMILY B MEMBER 6"/>
    <property type="match status" value="1"/>
</dbReference>
<accession>A0ABZ2SWZ3</accession>
<dbReference type="PROSITE" id="PS50893">
    <property type="entry name" value="ABC_TRANSPORTER_2"/>
    <property type="match status" value="1"/>
</dbReference>
<name>A0ABZ2SWZ3_9ENTE</name>
<feature type="domain" description="ABC transmembrane type-1" evidence="9">
    <location>
        <begin position="13"/>
        <end position="290"/>
    </location>
</feature>
<dbReference type="EMBL" id="CP147250">
    <property type="protein sequence ID" value="WYJ79676.1"/>
    <property type="molecule type" value="Genomic_DNA"/>
</dbReference>
<dbReference type="Gene3D" id="1.20.1560.10">
    <property type="entry name" value="ABC transporter type 1, transmembrane domain"/>
    <property type="match status" value="1"/>
</dbReference>
<evidence type="ECO:0000256" key="4">
    <source>
        <dbReference type="ARBA" id="ARBA00022840"/>
    </source>
</evidence>
<reference evidence="10 11" key="1">
    <citation type="submission" date="2024-03" db="EMBL/GenBank/DDBJ databases">
        <title>The Genome Sequence of Enterococcus sp. DIV1094.</title>
        <authorList>
            <consortium name="The Broad Institute Genomics Platform"/>
            <consortium name="The Broad Institute Microbial Omics Core"/>
            <consortium name="The Broad Institute Genomic Center for Infectious Diseases"/>
            <person name="Earl A."/>
            <person name="Manson A."/>
            <person name="Gilmore M."/>
            <person name="Schwartman J."/>
            <person name="Shea T."/>
            <person name="Abouelleil A."/>
            <person name="Cao P."/>
            <person name="Chapman S."/>
            <person name="Cusick C."/>
            <person name="Young S."/>
            <person name="Neafsey D."/>
            <person name="Nusbaum C."/>
            <person name="Birren B."/>
        </authorList>
    </citation>
    <scope>NUCLEOTIDE SEQUENCE [LARGE SCALE GENOMIC DNA]</scope>
    <source>
        <strain evidence="10 11">DIV1094</strain>
    </source>
</reference>
<dbReference type="InterPro" id="IPR027417">
    <property type="entry name" value="P-loop_NTPase"/>
</dbReference>
<dbReference type="SUPFAM" id="SSF52540">
    <property type="entry name" value="P-loop containing nucleoside triphosphate hydrolases"/>
    <property type="match status" value="1"/>
</dbReference>
<dbReference type="SUPFAM" id="SSF90123">
    <property type="entry name" value="ABC transporter transmembrane region"/>
    <property type="match status" value="1"/>
</dbReference>
<dbReference type="InterPro" id="IPR036640">
    <property type="entry name" value="ABC1_TM_sf"/>
</dbReference>
<evidence type="ECO:0000256" key="6">
    <source>
        <dbReference type="ARBA" id="ARBA00023136"/>
    </source>
</evidence>
<dbReference type="RefSeq" id="WP_206854728.1">
    <property type="nucleotide sequence ID" value="NZ_CP147250.1"/>
</dbReference>